<feature type="transmembrane region" description="Helical" evidence="2">
    <location>
        <begin position="419"/>
        <end position="437"/>
    </location>
</feature>
<dbReference type="Proteomes" id="UP000011731">
    <property type="component" value="Unassembled WGS sequence"/>
</dbReference>
<dbReference type="PATRIC" id="fig|1278076.4.peg.4287"/>
<evidence type="ECO:0000313" key="5">
    <source>
        <dbReference type="EMBL" id="EME59079.1"/>
    </source>
</evidence>
<dbReference type="Pfam" id="PF09972">
    <property type="entry name" value="DUF2207"/>
    <property type="match status" value="1"/>
</dbReference>
<sequence>MARVLGYLLVALLAAAGLLWPLLAGLDTGEASEASDPARITNYSVDYAVDADGGLTATESVTVAFPADRHGIFRYWDVTTGADPHVRHIPEIVSVERDGAPEPYETSWEQGRRFVVAKIGNPDVYLEPGTHTYRIEYTTDGVLDPPGAASGTFDTAAGTAAPVGSVFHWSVVPGGWEMAVDRADITVRLPAPSGVVECAAPGATCVLGGAGTDTVSVDVTGLAPRTAVNVRIGLGLDAPARSTVPWSVAWDPIVGRSPPIVALVAGLSLLAFGVAARWAWTAREPEPGLPVLYAPPDGFGPVQTVYLASERPGPAPLAATLLYAAEEGLVELRPGGTGKKSEVWEVRGIASADTWAATDPVTRAVGDALQISYPGAVLRADGSKSAGERLSKATTELASQCRIWARNEGLVAPSTCERLGKAAVVLALVLAVVGFAVPVWPSMWGLPAAAFVFGGWELLRPEAGTRRTAKGREMWSRAGGFRRMLVTPSSEDRYRFSAEQDLYTRYIPHAVAFGVAEKWAEKYRTVTGTEPPVPAWYPYPVGVHGFASGAGGFDSFESALSSSISAYTASQSSSSGGGSGGGGGGGGGGSW</sequence>
<dbReference type="Pfam" id="PF20990">
    <property type="entry name" value="DUF2207_C"/>
    <property type="match status" value="1"/>
</dbReference>
<keyword evidence="2" id="KW-0812">Transmembrane</keyword>
<feature type="region of interest" description="Disordered" evidence="1">
    <location>
        <begin position="568"/>
        <end position="591"/>
    </location>
</feature>
<proteinExistence type="predicted"/>
<protein>
    <recommendedName>
        <fullName evidence="7">DUF2207 domain-containing protein</fullName>
    </recommendedName>
</protein>
<feature type="domain" description="Predicted membrane protein YciQ-like C-terminal" evidence="4">
    <location>
        <begin position="293"/>
        <end position="522"/>
    </location>
</feature>
<evidence type="ECO:0008006" key="7">
    <source>
        <dbReference type="Google" id="ProtNLM"/>
    </source>
</evidence>
<feature type="domain" description="DUF2207" evidence="3">
    <location>
        <begin position="39"/>
        <end position="232"/>
    </location>
</feature>
<evidence type="ECO:0000313" key="6">
    <source>
        <dbReference type="Proteomes" id="UP000011731"/>
    </source>
</evidence>
<dbReference type="EMBL" id="AOEX01000068">
    <property type="protein sequence ID" value="EME59079.1"/>
    <property type="molecule type" value="Genomic_DNA"/>
</dbReference>
<feature type="compositionally biased region" description="Gly residues" evidence="1">
    <location>
        <begin position="575"/>
        <end position="591"/>
    </location>
</feature>
<keyword evidence="2" id="KW-1133">Transmembrane helix</keyword>
<accession>M2ZFG0</accession>
<evidence type="ECO:0000256" key="1">
    <source>
        <dbReference type="SAM" id="MobiDB-lite"/>
    </source>
</evidence>
<dbReference type="InterPro" id="IPR048389">
    <property type="entry name" value="YciQ-like_C"/>
</dbReference>
<reference evidence="5 6" key="1">
    <citation type="journal article" date="2013" name="Genome Announc.">
        <title>Draft Genome Sequence of Rhodococcus ruber Strain BKS 20-38.</title>
        <authorList>
            <person name="Bala M."/>
            <person name="Kumar S."/>
            <person name="Raghava G.P."/>
            <person name="Mayilraj S."/>
        </authorList>
    </citation>
    <scope>NUCLEOTIDE SEQUENCE [LARGE SCALE GENOMIC DNA]</scope>
    <source>
        <strain evidence="5 6">BKS 20-38</strain>
    </source>
</reference>
<evidence type="ECO:0000259" key="3">
    <source>
        <dbReference type="Pfam" id="PF09972"/>
    </source>
</evidence>
<gene>
    <name evidence="5" type="ORF">G352_20846</name>
</gene>
<keyword evidence="6" id="KW-1185">Reference proteome</keyword>
<dbReference type="InterPro" id="IPR018702">
    <property type="entry name" value="DUF2207"/>
</dbReference>
<dbReference type="AlphaFoldDB" id="M2ZFG0"/>
<organism evidence="5 6">
    <name type="scientific">Rhodococcus ruber BKS 20-38</name>
    <dbReference type="NCBI Taxonomy" id="1278076"/>
    <lineage>
        <taxon>Bacteria</taxon>
        <taxon>Bacillati</taxon>
        <taxon>Actinomycetota</taxon>
        <taxon>Actinomycetes</taxon>
        <taxon>Mycobacteriales</taxon>
        <taxon>Nocardiaceae</taxon>
        <taxon>Rhodococcus</taxon>
    </lineage>
</organism>
<dbReference type="RefSeq" id="WP_003938232.1">
    <property type="nucleotide sequence ID" value="NZ_AOEX01000068.1"/>
</dbReference>
<evidence type="ECO:0000259" key="4">
    <source>
        <dbReference type="Pfam" id="PF20990"/>
    </source>
</evidence>
<evidence type="ECO:0000256" key="2">
    <source>
        <dbReference type="SAM" id="Phobius"/>
    </source>
</evidence>
<keyword evidence="2" id="KW-0472">Membrane</keyword>
<comment type="caution">
    <text evidence="5">The sequence shown here is derived from an EMBL/GenBank/DDBJ whole genome shotgun (WGS) entry which is preliminary data.</text>
</comment>
<name>M2ZFG0_9NOCA</name>